<accession>A0A8J5NI38</accession>
<evidence type="ECO:0000256" key="1">
    <source>
        <dbReference type="SAM" id="Coils"/>
    </source>
</evidence>
<reference evidence="3" key="1">
    <citation type="submission" date="2021-04" db="EMBL/GenBank/DDBJ databases">
        <title>First draft genome resource for Brassicaceae pathogens Fusarium oxysporum f. sp. raphani and Fusarium oxysporum f. sp. rapae.</title>
        <authorList>
            <person name="Asai S."/>
        </authorList>
    </citation>
    <scope>NUCLEOTIDE SEQUENCE</scope>
    <source>
        <strain evidence="3">Tf1208</strain>
    </source>
</reference>
<feature type="coiled-coil region" evidence="1">
    <location>
        <begin position="91"/>
        <end position="139"/>
    </location>
</feature>
<feature type="compositionally biased region" description="Basic and acidic residues" evidence="2">
    <location>
        <begin position="34"/>
        <end position="73"/>
    </location>
</feature>
<organism evidence="3 4">
    <name type="scientific">Fusarium oxysporum f. sp. rapae</name>
    <dbReference type="NCBI Taxonomy" id="485398"/>
    <lineage>
        <taxon>Eukaryota</taxon>
        <taxon>Fungi</taxon>
        <taxon>Dikarya</taxon>
        <taxon>Ascomycota</taxon>
        <taxon>Pezizomycotina</taxon>
        <taxon>Sordariomycetes</taxon>
        <taxon>Hypocreomycetidae</taxon>
        <taxon>Hypocreales</taxon>
        <taxon>Nectriaceae</taxon>
        <taxon>Fusarium</taxon>
        <taxon>Fusarium oxysporum species complex</taxon>
    </lineage>
</organism>
<protein>
    <submittedName>
        <fullName evidence="3">Uncharacterized protein</fullName>
    </submittedName>
</protein>
<evidence type="ECO:0000313" key="3">
    <source>
        <dbReference type="EMBL" id="KAG7405586.1"/>
    </source>
</evidence>
<evidence type="ECO:0000313" key="4">
    <source>
        <dbReference type="Proteomes" id="UP000694050"/>
    </source>
</evidence>
<sequence length="153" mass="17650">MPEPVSQNKHSLRGEAQGVKSESEQGQSDENDFKEDKLSQDEAKEKSTKKVRFQEDSQIKDPEKKRSHNEANHKVSAPTSSNISLWDAETIKELNNCLIEAKTTLKRVQERVKELEDRKKALLEEEKDLQNEVDMFKKSIKKKRSLALFVDLP</sequence>
<dbReference type="Proteomes" id="UP000694050">
    <property type="component" value="Unassembled WGS sequence"/>
</dbReference>
<dbReference type="AlphaFoldDB" id="A0A8J5NI38"/>
<name>A0A8J5NI38_FUSOX</name>
<feature type="region of interest" description="Disordered" evidence="2">
    <location>
        <begin position="1"/>
        <end position="80"/>
    </location>
</feature>
<evidence type="ECO:0000256" key="2">
    <source>
        <dbReference type="SAM" id="MobiDB-lite"/>
    </source>
</evidence>
<keyword evidence="1" id="KW-0175">Coiled coil</keyword>
<proteinExistence type="predicted"/>
<comment type="caution">
    <text evidence="3">The sequence shown here is derived from an EMBL/GenBank/DDBJ whole genome shotgun (WGS) entry which is preliminary data.</text>
</comment>
<gene>
    <name evidence="3" type="ORF">Forpe1208_v014797</name>
</gene>
<dbReference type="EMBL" id="JAELUQ010000012">
    <property type="protein sequence ID" value="KAG7405586.1"/>
    <property type="molecule type" value="Genomic_DNA"/>
</dbReference>